<evidence type="ECO:0000256" key="1">
    <source>
        <dbReference type="ARBA" id="ARBA00004123"/>
    </source>
</evidence>
<dbReference type="AlphaFoldDB" id="A0ABD3PKJ8"/>
<evidence type="ECO:0000256" key="6">
    <source>
        <dbReference type="SAM" id="MobiDB-lite"/>
    </source>
</evidence>
<evidence type="ECO:0000256" key="2">
    <source>
        <dbReference type="ARBA" id="ARBA00022853"/>
    </source>
</evidence>
<keyword evidence="3" id="KW-0805">Transcription regulation</keyword>
<feature type="compositionally biased region" description="Polar residues" evidence="6">
    <location>
        <begin position="646"/>
        <end position="665"/>
    </location>
</feature>
<comment type="caution">
    <text evidence="8">The sequence shown here is derived from an EMBL/GenBank/DDBJ whole genome shotgun (WGS) entry which is preliminary data.</text>
</comment>
<feature type="region of interest" description="Disordered" evidence="6">
    <location>
        <begin position="21"/>
        <end position="49"/>
    </location>
</feature>
<dbReference type="GO" id="GO:0006325">
    <property type="term" value="P:chromatin organization"/>
    <property type="evidence" value="ECO:0007669"/>
    <property type="project" value="UniProtKB-KW"/>
</dbReference>
<evidence type="ECO:0000313" key="8">
    <source>
        <dbReference type="EMBL" id="KAL3786900.1"/>
    </source>
</evidence>
<gene>
    <name evidence="8" type="ORF">ACHAWO_011187</name>
</gene>
<reference evidence="8 9" key="1">
    <citation type="submission" date="2024-10" db="EMBL/GenBank/DDBJ databases">
        <title>Updated reference genomes for cyclostephanoid diatoms.</title>
        <authorList>
            <person name="Roberts W.R."/>
            <person name="Alverson A.J."/>
        </authorList>
    </citation>
    <scope>NUCLEOTIDE SEQUENCE [LARGE SCALE GENOMIC DNA]</scope>
    <source>
        <strain evidence="8 9">AJA010-31</strain>
    </source>
</reference>
<evidence type="ECO:0000256" key="5">
    <source>
        <dbReference type="ARBA" id="ARBA00023242"/>
    </source>
</evidence>
<evidence type="ECO:0000313" key="9">
    <source>
        <dbReference type="Proteomes" id="UP001530400"/>
    </source>
</evidence>
<feature type="domain" description="DAMP1 SANT/Myb-like" evidence="7">
    <location>
        <begin position="165"/>
        <end position="228"/>
    </location>
</feature>
<feature type="compositionally biased region" description="Low complexity" evidence="6">
    <location>
        <begin position="525"/>
        <end position="535"/>
    </location>
</feature>
<keyword evidence="2" id="KW-0156">Chromatin regulator</keyword>
<dbReference type="Proteomes" id="UP001530400">
    <property type="component" value="Unassembled WGS sequence"/>
</dbReference>
<dbReference type="EMBL" id="JALLPJ020000631">
    <property type="protein sequence ID" value="KAL3786900.1"/>
    <property type="molecule type" value="Genomic_DNA"/>
</dbReference>
<dbReference type="PANTHER" id="PTHR12855">
    <property type="entry name" value="DNA METHYLTRANSFERASE 1-ASSOCIATED PROTEIN 1 FAMILY MEMBER"/>
    <property type="match status" value="1"/>
</dbReference>
<keyword evidence="4" id="KW-0804">Transcription</keyword>
<dbReference type="PANTHER" id="PTHR12855:SF10">
    <property type="entry name" value="DNA METHYLTRANSFERASE 1-ASSOCIATED PROTEIN 1"/>
    <property type="match status" value="1"/>
</dbReference>
<dbReference type="GO" id="GO:0005634">
    <property type="term" value="C:nucleus"/>
    <property type="evidence" value="ECO:0007669"/>
    <property type="project" value="UniProtKB-SubCell"/>
</dbReference>
<feature type="region of interest" description="Disordered" evidence="6">
    <location>
        <begin position="615"/>
        <end position="673"/>
    </location>
</feature>
<evidence type="ECO:0000259" key="7">
    <source>
        <dbReference type="Pfam" id="PF16282"/>
    </source>
</evidence>
<proteinExistence type="predicted"/>
<keyword evidence="9" id="KW-1185">Reference proteome</keyword>
<dbReference type="Gene3D" id="1.10.10.60">
    <property type="entry name" value="Homeodomain-like"/>
    <property type="match status" value="1"/>
</dbReference>
<keyword evidence="5" id="KW-0539">Nucleus</keyword>
<dbReference type="GO" id="GO:0005694">
    <property type="term" value="C:chromosome"/>
    <property type="evidence" value="ECO:0007669"/>
    <property type="project" value="UniProtKB-ARBA"/>
</dbReference>
<accession>A0ABD3PKJ8</accession>
<comment type="subcellular location">
    <subcellularLocation>
        <location evidence="1">Nucleus</location>
    </subcellularLocation>
</comment>
<feature type="compositionally biased region" description="Low complexity" evidence="6">
    <location>
        <begin position="30"/>
        <end position="42"/>
    </location>
</feature>
<evidence type="ECO:0000256" key="3">
    <source>
        <dbReference type="ARBA" id="ARBA00023015"/>
    </source>
</evidence>
<protein>
    <recommendedName>
        <fullName evidence="7">dAMP1 SANT/Myb-like domain-containing protein</fullName>
    </recommendedName>
</protein>
<organism evidence="8 9">
    <name type="scientific">Cyclotella atomus</name>
    <dbReference type="NCBI Taxonomy" id="382360"/>
    <lineage>
        <taxon>Eukaryota</taxon>
        <taxon>Sar</taxon>
        <taxon>Stramenopiles</taxon>
        <taxon>Ochrophyta</taxon>
        <taxon>Bacillariophyta</taxon>
        <taxon>Coscinodiscophyceae</taxon>
        <taxon>Thalassiosirophycidae</taxon>
        <taxon>Stephanodiscales</taxon>
        <taxon>Stephanodiscaceae</taxon>
        <taxon>Cyclotella</taxon>
    </lineage>
</organism>
<sequence length="673" mass="71748">MSLSKKRSSNIASSILSTLPPIAPTLGSAPQQSEQPQPETQQINEITKKKIPQTIKLGSRLIFTSRRPQSWSWKPFSSSARKDDTQFSHWVRSNAEYPDYPYARFDVGLDKLKIGDDDWALLGEEWGEVNADNKAGSSSTVGGGGNKANKSIVEKLIKKTASKIPPWTREETETLLTLAHQYELRWPVIIDRWHERFNMLPDGSLNTLSAVRTVEDLQYRYYHVGNVLARKQLAGVVGEINTSNAGSSNVVAAGSNATLTGKGDVKQSSQIEPSDQQALATLAKNLAAHPTLVPSISIPNTGTTLSNKPFDLIAEKARRAQLHHVWNRPKAEEREEEELRAELRAIELQLRKMKKSGKFLVPKGSPHSVSAAAAKGDTKTVAERKAELDAYVSTTNNLTASFLATAPVPTPGTPYLQSGRLFPPALGGGLNKSTLKQMEDILTELKVKEPIATKRACDLYDQVRKDALTLLILQKIVLRKEAEVMAKRGKLVNAMGAGNGDVVIEEEPETKKRKKSDADKVAVVAAPSQPAASGATKKVTKSAGNQHSVGKKLPTTAGQSKKKTKKSAAPALPLTGASASSTIAVAAAPTGANNSLNVTKAAAAAATGVAAPALPVVSKAPPTAPTNSAVTKTPKKRGRPAKSPAPASTSTILATGDANETSGSANKKAKKIS</sequence>
<dbReference type="Pfam" id="PF16282">
    <property type="entry name" value="SANT_DAMP1_like"/>
    <property type="match status" value="1"/>
</dbReference>
<dbReference type="InterPro" id="IPR032563">
    <property type="entry name" value="DAMP1_SANT-like"/>
</dbReference>
<dbReference type="InterPro" id="IPR027109">
    <property type="entry name" value="Swc4/Dmap1"/>
</dbReference>
<feature type="region of interest" description="Disordered" evidence="6">
    <location>
        <begin position="525"/>
        <end position="573"/>
    </location>
</feature>
<evidence type="ECO:0000256" key="4">
    <source>
        <dbReference type="ARBA" id="ARBA00023163"/>
    </source>
</evidence>
<name>A0ABD3PKJ8_9STRA</name>